<dbReference type="OrthoDB" id="73362at2157"/>
<accession>B8GI21</accession>
<dbReference type="RefSeq" id="WP_012618080.1">
    <property type="nucleotide sequence ID" value="NC_011832.1"/>
</dbReference>
<name>B8GI21_METPE</name>
<dbReference type="STRING" id="521011.Mpal_1436"/>
<dbReference type="Pfam" id="PF10050">
    <property type="entry name" value="DUF2284"/>
    <property type="match status" value="1"/>
</dbReference>
<evidence type="ECO:0008006" key="3">
    <source>
        <dbReference type="Google" id="ProtNLM"/>
    </source>
</evidence>
<dbReference type="PIRSF" id="PIRSF018748">
    <property type="entry name" value="UCP018748"/>
    <property type="match status" value="1"/>
</dbReference>
<reference evidence="1 2" key="1">
    <citation type="journal article" date="2015" name="Genome Announc.">
        <title>Complete Genome Sequence of Methanosphaerula palustris E1-9CT, a Hydrogenotrophic Methanogen Isolated from a Minerotrophic Fen Peatland.</title>
        <authorList>
            <person name="Cadillo-Quiroz H."/>
            <person name="Browne P."/>
            <person name="Kyrpides N."/>
            <person name="Woyke T."/>
            <person name="Goodwin L."/>
            <person name="Detter C."/>
            <person name="Yavitt J.B."/>
            <person name="Zinder S.H."/>
        </authorList>
    </citation>
    <scope>NUCLEOTIDE SEQUENCE [LARGE SCALE GENOMIC DNA]</scope>
    <source>
        <strain evidence="2">ATCC BAA-1556 / DSM 19958 / E1-9c</strain>
    </source>
</reference>
<dbReference type="Proteomes" id="UP000002457">
    <property type="component" value="Chromosome"/>
</dbReference>
<dbReference type="EMBL" id="CP001338">
    <property type="protein sequence ID" value="ACL16761.1"/>
    <property type="molecule type" value="Genomic_DNA"/>
</dbReference>
<organism evidence="1 2">
    <name type="scientific">Methanosphaerula palustris (strain ATCC BAA-1556 / DSM 19958 / E1-9c)</name>
    <dbReference type="NCBI Taxonomy" id="521011"/>
    <lineage>
        <taxon>Archaea</taxon>
        <taxon>Methanobacteriati</taxon>
        <taxon>Methanobacteriota</taxon>
        <taxon>Stenosarchaea group</taxon>
        <taxon>Methanomicrobia</taxon>
        <taxon>Methanomicrobiales</taxon>
        <taxon>Methanoregulaceae</taxon>
        <taxon>Methanosphaerula</taxon>
    </lineage>
</organism>
<dbReference type="KEGG" id="mpl:Mpal_1436"/>
<protein>
    <recommendedName>
        <fullName evidence="3">Metal-binding protein-like protein</fullName>
    </recommendedName>
</protein>
<keyword evidence="2" id="KW-1185">Reference proteome</keyword>
<sequence>MSQLDLERFDFLREAAEEMGALQARVIPADLIVVEHHVTLKCRSGCRSYGNKLTCPPHVPTPKEFVKILKGYSVALIVKFPSPAQADDELILSISRSWLDPDSPKETTEETTRFWSEYFTDATLILDLMLDLEKLAIDHGHAFALAMVNASCRLCETCNIKNGVCLNPTRARIPEHAVGINIKRTAEKAGMPIRFSISGRAEQMALLLIE</sequence>
<dbReference type="AlphaFoldDB" id="B8GI21"/>
<evidence type="ECO:0000313" key="2">
    <source>
        <dbReference type="Proteomes" id="UP000002457"/>
    </source>
</evidence>
<dbReference type="eggNOG" id="arCOG04361">
    <property type="taxonomic scope" value="Archaea"/>
</dbReference>
<dbReference type="GeneID" id="7270041"/>
<proteinExistence type="predicted"/>
<dbReference type="InterPro" id="IPR019271">
    <property type="entry name" value="DUF2284_metal-binding"/>
</dbReference>
<gene>
    <name evidence="1" type="ordered locus">Mpal_1436</name>
</gene>
<dbReference type="HOGENOM" id="CLU_097790_1_1_2"/>
<evidence type="ECO:0000313" key="1">
    <source>
        <dbReference type="EMBL" id="ACL16761.1"/>
    </source>
</evidence>